<keyword evidence="3" id="KW-0732">Signal</keyword>
<keyword evidence="11" id="KW-1185">Reference proteome</keyword>
<dbReference type="InterPro" id="IPR004846">
    <property type="entry name" value="T2SS/T3SS_dom"/>
</dbReference>
<evidence type="ECO:0000259" key="9">
    <source>
        <dbReference type="Pfam" id="PF03958"/>
    </source>
</evidence>
<comment type="subcellular location">
    <subcellularLocation>
        <location evidence="7">Cell outer membrane</location>
    </subcellularLocation>
    <subcellularLocation>
        <location evidence="1">Membrane</location>
    </subcellularLocation>
</comment>
<dbReference type="InterPro" id="IPR013355">
    <property type="entry name" value="Pilus_4_PilQ"/>
</dbReference>
<proteinExistence type="inferred from homology"/>
<reference evidence="10 11" key="1">
    <citation type="journal article" date="2013" name="Int. J. Syst. Evol. Microbiol.">
        <title>Celerinatantimonas yamalensis sp. nov., a cold-adapted diazotrophic bacterium from a cold permafrost brine.</title>
        <authorList>
            <person name="Shcherbakova V."/>
            <person name="Chuvilskaya N."/>
            <person name="Rivkina E."/>
            <person name="Demidov N."/>
            <person name="Uchaeva V."/>
            <person name="Suetin S."/>
            <person name="Suzina N."/>
            <person name="Gilichinsky D."/>
        </authorList>
    </citation>
    <scope>NUCLEOTIDE SEQUENCE [LARGE SCALE GENOMIC DNA]</scope>
    <source>
        <strain evidence="10 11">C7</strain>
    </source>
</reference>
<dbReference type="InterPro" id="IPR051808">
    <property type="entry name" value="Type_IV_pilus_biogenesis"/>
</dbReference>
<gene>
    <name evidence="10" type="primary">pilQ</name>
    <name evidence="10" type="ORF">ABUE30_10850</name>
</gene>
<dbReference type="RefSeq" id="WP_408623788.1">
    <property type="nucleotide sequence ID" value="NZ_JBEQCT010000004.1"/>
</dbReference>
<evidence type="ECO:0000256" key="4">
    <source>
        <dbReference type="ARBA" id="ARBA00023136"/>
    </source>
</evidence>
<evidence type="ECO:0000259" key="8">
    <source>
        <dbReference type="Pfam" id="PF00263"/>
    </source>
</evidence>
<keyword evidence="2 7" id="KW-0813">Transport</keyword>
<organism evidence="10 11">
    <name type="scientific">Celerinatantimonas yamalensis</name>
    <dbReference type="NCBI Taxonomy" id="559956"/>
    <lineage>
        <taxon>Bacteria</taxon>
        <taxon>Pseudomonadati</taxon>
        <taxon>Pseudomonadota</taxon>
        <taxon>Gammaproteobacteria</taxon>
        <taxon>Celerinatantimonadaceae</taxon>
        <taxon>Celerinatantimonas</taxon>
    </lineage>
</organism>
<evidence type="ECO:0000313" key="11">
    <source>
        <dbReference type="Proteomes" id="UP001629953"/>
    </source>
</evidence>
<evidence type="ECO:0000256" key="7">
    <source>
        <dbReference type="RuleBase" id="RU004004"/>
    </source>
</evidence>
<feature type="domain" description="NolW-like" evidence="9">
    <location>
        <begin position="253"/>
        <end position="316"/>
    </location>
</feature>
<name>A0ABW9G791_9GAMM</name>
<dbReference type="Proteomes" id="UP001629953">
    <property type="component" value="Unassembled WGS sequence"/>
</dbReference>
<dbReference type="NCBIfam" id="TIGR02515">
    <property type="entry name" value="IV_pilus_PilQ"/>
    <property type="match status" value="1"/>
</dbReference>
<dbReference type="EMBL" id="JBEQCT010000004">
    <property type="protein sequence ID" value="MFM2485550.1"/>
    <property type="molecule type" value="Genomic_DNA"/>
</dbReference>
<evidence type="ECO:0000256" key="1">
    <source>
        <dbReference type="ARBA" id="ARBA00004370"/>
    </source>
</evidence>
<dbReference type="InterPro" id="IPR005644">
    <property type="entry name" value="NolW-like"/>
</dbReference>
<evidence type="ECO:0000256" key="3">
    <source>
        <dbReference type="ARBA" id="ARBA00022729"/>
    </source>
</evidence>
<dbReference type="PANTHER" id="PTHR30604">
    <property type="entry name" value="PROTEIN TRANSPORT PROTEIN HOFQ"/>
    <property type="match status" value="1"/>
</dbReference>
<dbReference type="Gene3D" id="3.30.1370.120">
    <property type="match status" value="1"/>
</dbReference>
<evidence type="ECO:0000256" key="5">
    <source>
        <dbReference type="ARBA" id="ARBA00023237"/>
    </source>
</evidence>
<accession>A0ABW9G791</accession>
<feature type="domain" description="Type II/III secretion system secretin-like" evidence="8">
    <location>
        <begin position="387"/>
        <end position="545"/>
    </location>
</feature>
<evidence type="ECO:0000313" key="10">
    <source>
        <dbReference type="EMBL" id="MFM2485550.1"/>
    </source>
</evidence>
<comment type="similarity">
    <text evidence="6">Belongs to the bacterial secretin family.</text>
</comment>
<keyword evidence="4" id="KW-0472">Membrane</keyword>
<sequence>MATFQHSTQQHSTDSPCHAAAMPHGARLPLILLLIGLIWGGYALRVEAQPQSLSLQFRTRDTQPEVVLQFVGTLPHYRAVSRNGQLNLWFDSPVHGSILALKRLKKSHPILKKLRWRTHPARLSVQFNGALQPQLQANKHRHQLVIRAQTGTAQAQIALNVSQMPVDKLLLWLADRVGQDVLLRTQSAPKISLTLHQQNWRKVFALILKFCGLHASRVQNTWFIEPLQSLLKRQRQQLDEAKIATRIASLHSAVIPIRYAKVKQLVKIIRSAMRHRLSARSTLSADTRTNTLIIRALSSEMRILKQLVNTLDKPVREVDIASRMVTVHSNISKELGVQWTMKHPQIGTTDNMDALNIQLPVAQPTSQAAFKLGHIGSASMLDLELSALEEENKGEIIATPQITTANLQPAYIAQGREIPYVESAASGATSVTFKKAELSLRVTPQITPSNGILLNLLITQNNEGNTVETPTGRAVAINTQEIKTQVLLHNGETIVLGGIYQQQKQKSVSKVPFLGDIPAIGQLFRHTIHKVQKNELLIFVTPTIVTSPKILAKHLPS</sequence>
<dbReference type="PRINTS" id="PR00811">
    <property type="entry name" value="BCTERIALGSPD"/>
</dbReference>
<evidence type="ECO:0000256" key="2">
    <source>
        <dbReference type="ARBA" id="ARBA00022448"/>
    </source>
</evidence>
<dbReference type="PANTHER" id="PTHR30604:SF1">
    <property type="entry name" value="DNA UTILIZATION PROTEIN HOFQ"/>
    <property type="match status" value="1"/>
</dbReference>
<keyword evidence="5" id="KW-0998">Cell outer membrane</keyword>
<comment type="caution">
    <text evidence="10">The sequence shown here is derived from an EMBL/GenBank/DDBJ whole genome shotgun (WGS) entry which is preliminary data.</text>
</comment>
<protein>
    <submittedName>
        <fullName evidence="10">Type IV pilus secretin PilQ</fullName>
    </submittedName>
</protein>
<dbReference type="Pfam" id="PF00263">
    <property type="entry name" value="Secretin"/>
    <property type="match status" value="1"/>
</dbReference>
<evidence type="ECO:0000256" key="6">
    <source>
        <dbReference type="RuleBase" id="RU004003"/>
    </source>
</evidence>
<dbReference type="Pfam" id="PF03958">
    <property type="entry name" value="Secretin_N"/>
    <property type="match status" value="1"/>
</dbReference>
<dbReference type="InterPro" id="IPR001775">
    <property type="entry name" value="GspD/PilQ"/>
</dbReference>
<dbReference type="InterPro" id="IPR038591">
    <property type="entry name" value="NolW-like_sf"/>
</dbReference>